<accession>A0A2T0SZ46</accession>
<dbReference type="OrthoDB" id="8611574at2"/>
<comment type="caution">
    <text evidence="3">The sequence shown here is derived from an EMBL/GenBank/DDBJ whole genome shotgun (WGS) entry which is preliminary data.</text>
</comment>
<dbReference type="InterPro" id="IPR017853">
    <property type="entry name" value="GH"/>
</dbReference>
<feature type="domain" description="Asl1-like glycosyl hydrolase catalytic" evidence="2">
    <location>
        <begin position="52"/>
        <end position="254"/>
    </location>
</feature>
<dbReference type="RefSeq" id="WP_106189979.1">
    <property type="nucleotide sequence ID" value="NZ_PVTF01000008.1"/>
</dbReference>
<proteinExistence type="predicted"/>
<dbReference type="AlphaFoldDB" id="A0A2T0SZ46"/>
<dbReference type="EMBL" id="PVTF01000008">
    <property type="protein sequence ID" value="PRY38692.1"/>
    <property type="molecule type" value="Genomic_DNA"/>
</dbReference>
<reference evidence="3 4" key="1">
    <citation type="submission" date="2018-03" db="EMBL/GenBank/DDBJ databases">
        <title>Genomic Encyclopedia of Archaeal and Bacterial Type Strains, Phase II (KMG-II): from individual species to whole genera.</title>
        <authorList>
            <person name="Goeker M."/>
        </authorList>
    </citation>
    <scope>NUCLEOTIDE SEQUENCE [LARGE SCALE GENOMIC DNA]</scope>
    <source>
        <strain evidence="3 4">DSM 44720</strain>
    </source>
</reference>
<organism evidence="3 4">
    <name type="scientific">Umezawaea tangerina</name>
    <dbReference type="NCBI Taxonomy" id="84725"/>
    <lineage>
        <taxon>Bacteria</taxon>
        <taxon>Bacillati</taxon>
        <taxon>Actinomycetota</taxon>
        <taxon>Actinomycetes</taxon>
        <taxon>Pseudonocardiales</taxon>
        <taxon>Pseudonocardiaceae</taxon>
        <taxon>Umezawaea</taxon>
    </lineage>
</organism>
<feature type="signal peptide" evidence="1">
    <location>
        <begin position="1"/>
        <end position="27"/>
    </location>
</feature>
<feature type="chain" id="PRO_5015748421" evidence="1">
    <location>
        <begin position="28"/>
        <end position="271"/>
    </location>
</feature>
<dbReference type="Proteomes" id="UP000239494">
    <property type="component" value="Unassembled WGS sequence"/>
</dbReference>
<dbReference type="PANTHER" id="PTHR34154:SF3">
    <property type="entry name" value="ALKALI-SENSITIVE LINKAGE PROTEIN 1"/>
    <property type="match status" value="1"/>
</dbReference>
<evidence type="ECO:0000259" key="2">
    <source>
        <dbReference type="Pfam" id="PF11790"/>
    </source>
</evidence>
<sequence length="271" mass="29061">MRFAHRLLLMALALLTALSLVPSPVSALPAVKKKGVSAANFSGVTAALSDVGAGWYYTWASDKQGINAPSSAEFVPMIWGSGSVNQTQLNQAKSLGTTLLAFNEPDMGGQANMSVDQALQLWPQLQGTGMRLSAPAVAFGGDTAGGWLDRFMSGAASRGYRVDFIPLHWYGGDFSAAAVGQLQGYLQNVYNRYHKPIWLTEYALIDFSTSTPRYPSSDQQAAFAKNSALMLQGLSFVERYSWFTLSTSTHRTGLYTGSTANATGVAYRSVG</sequence>
<dbReference type="GO" id="GO:0016787">
    <property type="term" value="F:hydrolase activity"/>
    <property type="evidence" value="ECO:0007669"/>
    <property type="project" value="UniProtKB-KW"/>
</dbReference>
<dbReference type="Pfam" id="PF11790">
    <property type="entry name" value="Glyco_hydro_cc"/>
    <property type="match status" value="1"/>
</dbReference>
<dbReference type="GO" id="GO:0071966">
    <property type="term" value="P:fungal-type cell wall polysaccharide metabolic process"/>
    <property type="evidence" value="ECO:0007669"/>
    <property type="project" value="TreeGrafter"/>
</dbReference>
<dbReference type="InterPro" id="IPR024655">
    <property type="entry name" value="Asl1_glyco_hydro_catalytic"/>
</dbReference>
<dbReference type="SUPFAM" id="SSF51445">
    <property type="entry name" value="(Trans)glycosidases"/>
    <property type="match status" value="1"/>
</dbReference>
<evidence type="ECO:0000313" key="3">
    <source>
        <dbReference type="EMBL" id="PRY38692.1"/>
    </source>
</evidence>
<evidence type="ECO:0000256" key="1">
    <source>
        <dbReference type="SAM" id="SignalP"/>
    </source>
</evidence>
<gene>
    <name evidence="3" type="ORF">CLV43_10892</name>
</gene>
<name>A0A2T0SZ46_9PSEU</name>
<dbReference type="PANTHER" id="PTHR34154">
    <property type="entry name" value="ALKALI-SENSITIVE LINKAGE PROTEIN 1"/>
    <property type="match status" value="1"/>
</dbReference>
<protein>
    <submittedName>
        <fullName evidence="3">Putative glycosyl hydrolase</fullName>
    </submittedName>
</protein>
<keyword evidence="4" id="KW-1185">Reference proteome</keyword>
<evidence type="ECO:0000313" key="4">
    <source>
        <dbReference type="Proteomes" id="UP000239494"/>
    </source>
</evidence>
<keyword evidence="3" id="KW-0378">Hydrolase</keyword>
<keyword evidence="1" id="KW-0732">Signal</keyword>
<dbReference type="Gene3D" id="3.20.20.80">
    <property type="entry name" value="Glycosidases"/>
    <property type="match status" value="1"/>
</dbReference>
<dbReference type="InterPro" id="IPR053183">
    <property type="entry name" value="ASL1"/>
</dbReference>